<proteinExistence type="predicted"/>
<dbReference type="OrthoDB" id="3801238at2759"/>
<dbReference type="Proteomes" id="UP000799779">
    <property type="component" value="Unassembled WGS sequence"/>
</dbReference>
<name>A0A6A5W0Y7_9PLEO</name>
<evidence type="ECO:0000313" key="2">
    <source>
        <dbReference type="EMBL" id="KAF1994857.1"/>
    </source>
</evidence>
<feature type="region of interest" description="Disordered" evidence="1">
    <location>
        <begin position="230"/>
        <end position="272"/>
    </location>
</feature>
<sequence length="314" mass="34245">MAATMLSLLPRADCEPNSGTAPSPAASHHVHPRHSNPAFHGHCAHQLQLHQLEQEAACFVPHHPGMMLFHIEPAGDMDDGVNIEHRMPDAEDWIDQWIDVTSVEPAAFDSGTGMDDGQDLFPPDDQPGFGEVNRAFYDKPAQAVSAAEADPDVQRAVSAAILNEFRLMQAREHLLLDHTAQRDIELPDASDTVTIRLNPLIYHPPTFVIDAGNGKVTVIDEKGREITAEPRDHAREAKLDEANKVTAEESEEATGETAEETPGWHTSPCVDPKKVHFAETDDTVDNGPDAVWMDTSAKVSTLIEVKANGGRSSD</sequence>
<protein>
    <submittedName>
        <fullName evidence="2">Uncharacterized protein</fullName>
    </submittedName>
</protein>
<organism evidence="2 3">
    <name type="scientific">Amniculicola lignicola CBS 123094</name>
    <dbReference type="NCBI Taxonomy" id="1392246"/>
    <lineage>
        <taxon>Eukaryota</taxon>
        <taxon>Fungi</taxon>
        <taxon>Dikarya</taxon>
        <taxon>Ascomycota</taxon>
        <taxon>Pezizomycotina</taxon>
        <taxon>Dothideomycetes</taxon>
        <taxon>Pleosporomycetidae</taxon>
        <taxon>Pleosporales</taxon>
        <taxon>Amniculicolaceae</taxon>
        <taxon>Amniculicola</taxon>
    </lineage>
</organism>
<evidence type="ECO:0000256" key="1">
    <source>
        <dbReference type="SAM" id="MobiDB-lite"/>
    </source>
</evidence>
<keyword evidence="3" id="KW-1185">Reference proteome</keyword>
<feature type="compositionally biased region" description="Acidic residues" evidence="1">
    <location>
        <begin position="248"/>
        <end position="259"/>
    </location>
</feature>
<accession>A0A6A5W0Y7</accession>
<reference evidence="2" key="1">
    <citation type="journal article" date="2020" name="Stud. Mycol.">
        <title>101 Dothideomycetes genomes: a test case for predicting lifestyles and emergence of pathogens.</title>
        <authorList>
            <person name="Haridas S."/>
            <person name="Albert R."/>
            <person name="Binder M."/>
            <person name="Bloem J."/>
            <person name="Labutti K."/>
            <person name="Salamov A."/>
            <person name="Andreopoulos B."/>
            <person name="Baker S."/>
            <person name="Barry K."/>
            <person name="Bills G."/>
            <person name="Bluhm B."/>
            <person name="Cannon C."/>
            <person name="Castanera R."/>
            <person name="Culley D."/>
            <person name="Daum C."/>
            <person name="Ezra D."/>
            <person name="Gonzalez J."/>
            <person name="Henrissat B."/>
            <person name="Kuo A."/>
            <person name="Liang C."/>
            <person name="Lipzen A."/>
            <person name="Lutzoni F."/>
            <person name="Magnuson J."/>
            <person name="Mondo S."/>
            <person name="Nolan M."/>
            <person name="Ohm R."/>
            <person name="Pangilinan J."/>
            <person name="Park H.-J."/>
            <person name="Ramirez L."/>
            <person name="Alfaro M."/>
            <person name="Sun H."/>
            <person name="Tritt A."/>
            <person name="Yoshinaga Y."/>
            <person name="Zwiers L.-H."/>
            <person name="Turgeon B."/>
            <person name="Goodwin S."/>
            <person name="Spatafora J."/>
            <person name="Crous P."/>
            <person name="Grigoriev I."/>
        </authorList>
    </citation>
    <scope>NUCLEOTIDE SEQUENCE</scope>
    <source>
        <strain evidence="2">CBS 123094</strain>
    </source>
</reference>
<evidence type="ECO:0000313" key="3">
    <source>
        <dbReference type="Proteomes" id="UP000799779"/>
    </source>
</evidence>
<dbReference type="EMBL" id="ML977650">
    <property type="protein sequence ID" value="KAF1994857.1"/>
    <property type="molecule type" value="Genomic_DNA"/>
</dbReference>
<gene>
    <name evidence="2" type="ORF">P154DRAFT_363831</name>
</gene>
<feature type="compositionally biased region" description="Basic and acidic residues" evidence="1">
    <location>
        <begin position="230"/>
        <end position="247"/>
    </location>
</feature>
<dbReference type="AlphaFoldDB" id="A0A6A5W0Y7"/>
<feature type="region of interest" description="Disordered" evidence="1">
    <location>
        <begin position="1"/>
        <end position="39"/>
    </location>
</feature>